<dbReference type="PRINTS" id="PR00301">
    <property type="entry name" value="HEATSHOCK70"/>
</dbReference>
<dbReference type="InterPro" id="IPR018181">
    <property type="entry name" value="Heat_shock_70_CS"/>
</dbReference>
<keyword evidence="9" id="KW-1185">Reference proteome</keyword>
<dbReference type="Proteomes" id="UP001595690">
    <property type="component" value="Unassembled WGS sequence"/>
</dbReference>
<dbReference type="Gene3D" id="3.30.420.40">
    <property type="match status" value="2"/>
</dbReference>
<dbReference type="PROSITE" id="PS00329">
    <property type="entry name" value="HSP70_2"/>
    <property type="match status" value="1"/>
</dbReference>
<evidence type="ECO:0000256" key="4">
    <source>
        <dbReference type="ARBA" id="ARBA00022840"/>
    </source>
</evidence>
<dbReference type="PROSITE" id="PS00297">
    <property type="entry name" value="HSP70_1"/>
    <property type="match status" value="1"/>
</dbReference>
<keyword evidence="4 7" id="KW-0067">ATP-binding</keyword>
<dbReference type="InterPro" id="IPR043129">
    <property type="entry name" value="ATPase_NBD"/>
</dbReference>
<evidence type="ECO:0000256" key="2">
    <source>
        <dbReference type="ARBA" id="ARBA00022553"/>
    </source>
</evidence>
<dbReference type="EMBL" id="JBHRZI010000040">
    <property type="protein sequence ID" value="MFC3897707.1"/>
    <property type="molecule type" value="Genomic_DNA"/>
</dbReference>
<dbReference type="Pfam" id="PF00012">
    <property type="entry name" value="HSP70"/>
    <property type="match status" value="1"/>
</dbReference>
<comment type="similarity">
    <text evidence="1 7">Belongs to the heat shock protein 70 family.</text>
</comment>
<keyword evidence="3 7" id="KW-0547">Nucleotide-binding</keyword>
<dbReference type="InterPro" id="IPR029047">
    <property type="entry name" value="HSP70_peptide-bd_sf"/>
</dbReference>
<proteinExistence type="inferred from homology"/>
<keyword evidence="5" id="KW-0346">Stress response</keyword>
<evidence type="ECO:0000256" key="5">
    <source>
        <dbReference type="ARBA" id="ARBA00023016"/>
    </source>
</evidence>
<evidence type="ECO:0000256" key="3">
    <source>
        <dbReference type="ARBA" id="ARBA00022741"/>
    </source>
</evidence>
<sequence>MPFHKVIGIDLGTTYSAVSIWDGKEVHVIESAFGEPTVPSVVGLDHERQVVVGKPAQNNLAADPANTVIEVKREMGVYERPPAGPGDPGVPRRIRFRDQDYLPQEISAFILTELKRQAEAYVGEPIHDAVITVPAYFKEPQRGATEDAARMARLNVHRLINEPTAAAVCFGADKIEDDRTHTYAVYDLGGGTFDVSIIQVSPGNVSVVGTGGDPRLGGGDFDDRITDHVLAKIHEQHGVDLRDDPMIRQRVKREAEMRKRDLSVAKSTTLNLPYLTPTLNVSIPLSRATFEGLIADLLQRSLDCLDQALESARQSNGVEPDEVEQVLLVGGSTRIACVRPLLAEHLGLELKDIRADIKPDEVVARGAGMVARDFAASDGYEGAVVEMTPQDPLRDAADEPLILQDVTSHTLGILANDTDFIPILPKDSRIPGDQTRDNFINGGRSTSIDVLIFQGENPVAFENDLIGKLPIQLPEARERGYYRFEVKFTIDQNGLLGAAVKCLNDNQVWQTELQCDVRASRQAIERSAAHIGTVMAGLPKPPE</sequence>
<dbReference type="PANTHER" id="PTHR19375">
    <property type="entry name" value="HEAT SHOCK PROTEIN 70KDA"/>
    <property type="match status" value="1"/>
</dbReference>
<dbReference type="Gene3D" id="2.60.34.10">
    <property type="entry name" value="Substrate Binding Domain Of DNAk, Chain A, domain 1"/>
    <property type="match status" value="1"/>
</dbReference>
<evidence type="ECO:0000256" key="6">
    <source>
        <dbReference type="ARBA" id="ARBA00023186"/>
    </source>
</evidence>
<comment type="caution">
    <text evidence="8">The sequence shown here is derived from an EMBL/GenBank/DDBJ whole genome shotgun (WGS) entry which is preliminary data.</text>
</comment>
<evidence type="ECO:0000256" key="1">
    <source>
        <dbReference type="ARBA" id="ARBA00007381"/>
    </source>
</evidence>
<evidence type="ECO:0000256" key="7">
    <source>
        <dbReference type="RuleBase" id="RU003322"/>
    </source>
</evidence>
<dbReference type="InterPro" id="IPR013126">
    <property type="entry name" value="Hsp_70_fam"/>
</dbReference>
<gene>
    <name evidence="8" type="ORF">ACFOWZ_40080</name>
</gene>
<dbReference type="Gene3D" id="3.90.640.10">
    <property type="entry name" value="Actin, Chain A, domain 4"/>
    <property type="match status" value="1"/>
</dbReference>
<dbReference type="SUPFAM" id="SSF53067">
    <property type="entry name" value="Actin-like ATPase domain"/>
    <property type="match status" value="2"/>
</dbReference>
<evidence type="ECO:0000313" key="8">
    <source>
        <dbReference type="EMBL" id="MFC3897707.1"/>
    </source>
</evidence>
<accession>A0ABV8C6J5</accession>
<protein>
    <submittedName>
        <fullName evidence="8">Hsp70 family protein</fullName>
    </submittedName>
</protein>
<organism evidence="8 9">
    <name type="scientific">Lentzea rhizosphaerae</name>
    <dbReference type="NCBI Taxonomy" id="2041025"/>
    <lineage>
        <taxon>Bacteria</taxon>
        <taxon>Bacillati</taxon>
        <taxon>Actinomycetota</taxon>
        <taxon>Actinomycetes</taxon>
        <taxon>Pseudonocardiales</taxon>
        <taxon>Pseudonocardiaceae</taxon>
        <taxon>Lentzea</taxon>
    </lineage>
</organism>
<reference evidence="9" key="1">
    <citation type="journal article" date="2019" name="Int. J. Syst. Evol. Microbiol.">
        <title>The Global Catalogue of Microorganisms (GCM) 10K type strain sequencing project: providing services to taxonomists for standard genome sequencing and annotation.</title>
        <authorList>
            <consortium name="The Broad Institute Genomics Platform"/>
            <consortium name="The Broad Institute Genome Sequencing Center for Infectious Disease"/>
            <person name="Wu L."/>
            <person name="Ma J."/>
        </authorList>
    </citation>
    <scope>NUCLEOTIDE SEQUENCE [LARGE SCALE GENOMIC DNA]</scope>
    <source>
        <strain evidence="9">CGMCC 4.7405</strain>
    </source>
</reference>
<name>A0ABV8C6J5_9PSEU</name>
<dbReference type="SUPFAM" id="SSF100920">
    <property type="entry name" value="Heat shock protein 70kD (HSP70), peptide-binding domain"/>
    <property type="match status" value="1"/>
</dbReference>
<evidence type="ECO:0000313" key="9">
    <source>
        <dbReference type="Proteomes" id="UP001595690"/>
    </source>
</evidence>
<keyword evidence="6" id="KW-0143">Chaperone</keyword>
<dbReference type="RefSeq" id="WP_382379191.1">
    <property type="nucleotide sequence ID" value="NZ_JBHRZI010000040.1"/>
</dbReference>
<keyword evidence="2" id="KW-0597">Phosphoprotein</keyword>